<name>A0ABU5MSZ9_9BACT</name>
<dbReference type="RefSeq" id="WP_322607126.1">
    <property type="nucleotide sequence ID" value="NZ_JARVCO010000002.1"/>
</dbReference>
<feature type="transmembrane region" description="Helical" evidence="6">
    <location>
        <begin position="268"/>
        <end position="292"/>
    </location>
</feature>
<feature type="transmembrane region" description="Helical" evidence="6">
    <location>
        <begin position="125"/>
        <end position="143"/>
    </location>
</feature>
<evidence type="ECO:0000256" key="4">
    <source>
        <dbReference type="ARBA" id="ARBA00022989"/>
    </source>
</evidence>
<evidence type="ECO:0000313" key="8">
    <source>
        <dbReference type="Proteomes" id="UP001290861"/>
    </source>
</evidence>
<feature type="transmembrane region" description="Helical" evidence="6">
    <location>
        <begin position="372"/>
        <end position="396"/>
    </location>
</feature>
<dbReference type="PANTHER" id="PTHR30250">
    <property type="entry name" value="PST FAMILY PREDICTED COLANIC ACID TRANSPORTER"/>
    <property type="match status" value="1"/>
</dbReference>
<evidence type="ECO:0000256" key="2">
    <source>
        <dbReference type="ARBA" id="ARBA00022475"/>
    </source>
</evidence>
<feature type="transmembrane region" description="Helical" evidence="6">
    <location>
        <begin position="341"/>
        <end position="360"/>
    </location>
</feature>
<evidence type="ECO:0000256" key="6">
    <source>
        <dbReference type="SAM" id="Phobius"/>
    </source>
</evidence>
<evidence type="ECO:0000256" key="5">
    <source>
        <dbReference type="ARBA" id="ARBA00023136"/>
    </source>
</evidence>
<keyword evidence="4 6" id="KW-1133">Transmembrane helix</keyword>
<dbReference type="Pfam" id="PF01943">
    <property type="entry name" value="Polysacc_synt"/>
    <property type="match status" value="1"/>
</dbReference>
<comment type="caution">
    <text evidence="7">The sequence shown here is derived from an EMBL/GenBank/DDBJ whole genome shotgun (WGS) entry which is preliminary data.</text>
</comment>
<gene>
    <name evidence="7" type="ORF">P9H32_01690</name>
</gene>
<keyword evidence="5 6" id="KW-0472">Membrane</keyword>
<dbReference type="InterPro" id="IPR050833">
    <property type="entry name" value="Poly_Biosynth_Transport"/>
</dbReference>
<accession>A0ABU5MSZ9</accession>
<feature type="transmembrane region" description="Helical" evidence="6">
    <location>
        <begin position="39"/>
        <end position="60"/>
    </location>
</feature>
<proteinExistence type="predicted"/>
<dbReference type="Proteomes" id="UP001290861">
    <property type="component" value="Unassembled WGS sequence"/>
</dbReference>
<feature type="transmembrane region" description="Helical" evidence="6">
    <location>
        <begin position="402"/>
        <end position="424"/>
    </location>
</feature>
<evidence type="ECO:0000313" key="7">
    <source>
        <dbReference type="EMBL" id="MDZ8117325.1"/>
    </source>
</evidence>
<dbReference type="EMBL" id="JARVCO010000002">
    <property type="protein sequence ID" value="MDZ8117325.1"/>
    <property type="molecule type" value="Genomic_DNA"/>
</dbReference>
<reference evidence="7 8" key="1">
    <citation type="journal article" date="2024" name="Appl. Environ. Microbiol.">
        <title>Pontiella agarivorans sp. nov., a novel marine anaerobic bacterium capable of degrading macroalgal polysaccharides and fixing nitrogen.</title>
        <authorList>
            <person name="Liu N."/>
            <person name="Kivenson V."/>
            <person name="Peng X."/>
            <person name="Cui Z."/>
            <person name="Lankiewicz T.S."/>
            <person name="Gosselin K.M."/>
            <person name="English C.J."/>
            <person name="Blair E.M."/>
            <person name="O'Malley M.A."/>
            <person name="Valentine D.L."/>
        </authorList>
    </citation>
    <scope>NUCLEOTIDE SEQUENCE [LARGE SCALE GENOMIC DNA]</scope>
    <source>
        <strain evidence="7 8">NLcol2</strain>
    </source>
</reference>
<comment type="subcellular location">
    <subcellularLocation>
        <location evidence="1">Cell membrane</location>
        <topology evidence="1">Multi-pass membrane protein</topology>
    </subcellularLocation>
</comment>
<feature type="transmembrane region" description="Helical" evidence="6">
    <location>
        <begin position="90"/>
        <end position="113"/>
    </location>
</feature>
<keyword evidence="8" id="KW-1185">Reference proteome</keyword>
<evidence type="ECO:0000256" key="3">
    <source>
        <dbReference type="ARBA" id="ARBA00022692"/>
    </source>
</evidence>
<dbReference type="PANTHER" id="PTHR30250:SF26">
    <property type="entry name" value="PSMA PROTEIN"/>
    <property type="match status" value="1"/>
</dbReference>
<sequence length="507" mass="56455">MTLSRLFSNSFFSILAKLFNALVQVICLPVLLRVFGKEDYGLIVIATTLNTFIAIIQFGLPTGIPKFVAEWLAKKEYNELESSVRTIVSFYILLGVINGLILITVAIFGISLFNVSSNQVQILRLLLMITAITSLLSMPATVLDQLLTGAHELAFVSKMQMVKNLSQGILVALVYFRSEWFTVPMFYGIQCGLFFLMLPGKVWCWSKHADLKVLLPGLNVRSVLPLLKYCISVFAFFMFMMIAKKLTPVVLAVRVNENVGLVLSEFQIINYIHMFLMMIAGSFTAALVPFISGATASGDSKMYQNTMVQGTKYIWAFGALCGFGIIMLSREVIAVYVGVEYMHLSLWLTVHIFASLYNLYNPAMSSVVLSSGILMPLVIVTALGAIVSILCCWWLAPVYGVGSVSIALLANNVISFLIMNFWYYPKYFHLKPFAQFFQVFLPPLFAGVVMVWLGQYIMQVIGITGDWMRIGFGAAIGAIVYTSLILILYIHPAEVKNLIFRLKPSSA</sequence>
<feature type="transmembrane region" description="Helical" evidence="6">
    <location>
        <begin position="313"/>
        <end position="329"/>
    </location>
</feature>
<protein>
    <submittedName>
        <fullName evidence="7">Lipopolysaccharide biosynthesis protein</fullName>
    </submittedName>
</protein>
<organism evidence="7 8">
    <name type="scientific">Pontiella agarivorans</name>
    <dbReference type="NCBI Taxonomy" id="3038953"/>
    <lineage>
        <taxon>Bacteria</taxon>
        <taxon>Pseudomonadati</taxon>
        <taxon>Kiritimatiellota</taxon>
        <taxon>Kiritimatiellia</taxon>
        <taxon>Kiritimatiellales</taxon>
        <taxon>Pontiellaceae</taxon>
        <taxon>Pontiella</taxon>
    </lineage>
</organism>
<feature type="transmembrane region" description="Helical" evidence="6">
    <location>
        <begin position="12"/>
        <end position="32"/>
    </location>
</feature>
<keyword evidence="2" id="KW-1003">Cell membrane</keyword>
<feature type="transmembrane region" description="Helical" evidence="6">
    <location>
        <begin position="226"/>
        <end position="243"/>
    </location>
</feature>
<evidence type="ECO:0000256" key="1">
    <source>
        <dbReference type="ARBA" id="ARBA00004651"/>
    </source>
</evidence>
<feature type="transmembrane region" description="Helical" evidence="6">
    <location>
        <begin position="436"/>
        <end position="458"/>
    </location>
</feature>
<dbReference type="InterPro" id="IPR002797">
    <property type="entry name" value="Polysacc_synth"/>
</dbReference>
<feature type="transmembrane region" description="Helical" evidence="6">
    <location>
        <begin position="185"/>
        <end position="205"/>
    </location>
</feature>
<feature type="transmembrane region" description="Helical" evidence="6">
    <location>
        <begin position="470"/>
        <end position="491"/>
    </location>
</feature>
<keyword evidence="3 6" id="KW-0812">Transmembrane</keyword>